<evidence type="ECO:0000313" key="3">
    <source>
        <dbReference type="Proteomes" id="UP001342631"/>
    </source>
</evidence>
<dbReference type="EMBL" id="BTTX01000010">
    <property type="protein sequence ID" value="GMU11017.1"/>
    <property type="molecule type" value="Genomic_DNA"/>
</dbReference>
<gene>
    <name evidence="2" type="ORF">ASNO1_72710</name>
</gene>
<evidence type="ECO:0000313" key="2">
    <source>
        <dbReference type="EMBL" id="GMU11017.1"/>
    </source>
</evidence>
<keyword evidence="3" id="KW-1185">Reference proteome</keyword>
<proteinExistence type="predicted"/>
<sequence>MDSITISSTMGTESSRKARSTGPVARSSVEPFTASHREARRPLAPVVEGEASGEKDSGGGCVMDWPLQRDAFRLSSLAVPRLPVRAAG</sequence>
<comment type="caution">
    <text evidence="2">The sequence shown here is derived from an EMBL/GenBank/DDBJ whole genome shotgun (WGS) entry which is preliminary data.</text>
</comment>
<protein>
    <submittedName>
        <fullName evidence="2">Uncharacterized protein</fullName>
    </submittedName>
</protein>
<evidence type="ECO:0000256" key="1">
    <source>
        <dbReference type="SAM" id="MobiDB-lite"/>
    </source>
</evidence>
<organism evidence="2 3">
    <name type="scientific">Corallococcus caeni</name>
    <dbReference type="NCBI Taxonomy" id="3082388"/>
    <lineage>
        <taxon>Bacteria</taxon>
        <taxon>Pseudomonadati</taxon>
        <taxon>Myxococcota</taxon>
        <taxon>Myxococcia</taxon>
        <taxon>Myxococcales</taxon>
        <taxon>Cystobacterineae</taxon>
        <taxon>Myxococcaceae</taxon>
        <taxon>Corallococcus</taxon>
    </lineage>
</organism>
<dbReference type="Proteomes" id="UP001342631">
    <property type="component" value="Unassembled WGS sequence"/>
</dbReference>
<accession>A0ABQ6R4J8</accession>
<feature type="region of interest" description="Disordered" evidence="1">
    <location>
        <begin position="1"/>
        <end position="62"/>
    </location>
</feature>
<reference evidence="2 3" key="1">
    <citation type="journal article" date="2024" name="Arch. Microbiol.">
        <title>Corallococcus caeni sp. nov., a novel myxobacterium isolated from activated sludge.</title>
        <authorList>
            <person name="Tomita S."/>
            <person name="Nakai R."/>
            <person name="Kuroda K."/>
            <person name="Kurashita H."/>
            <person name="Hatamoto M."/>
            <person name="Yamaguchi T."/>
            <person name="Narihiro T."/>
        </authorList>
    </citation>
    <scope>NUCLEOTIDE SEQUENCE [LARGE SCALE GENOMIC DNA]</scope>
    <source>
        <strain evidence="2 3">NO1</strain>
    </source>
</reference>
<name>A0ABQ6R4J8_9BACT</name>
<feature type="compositionally biased region" description="Polar residues" evidence="1">
    <location>
        <begin position="1"/>
        <end position="13"/>
    </location>
</feature>